<dbReference type="Gene3D" id="3.40.50.720">
    <property type="entry name" value="NAD(P)-binding Rossmann-like Domain"/>
    <property type="match status" value="1"/>
</dbReference>
<name>C6H2U5_AJECH</name>
<evidence type="ECO:0000256" key="2">
    <source>
        <dbReference type="ARBA" id="ARBA00023002"/>
    </source>
</evidence>
<gene>
    <name evidence="4" type="ORF">HCDG_01027</name>
</gene>
<reference evidence="5" key="1">
    <citation type="submission" date="2009-05" db="EMBL/GenBank/DDBJ databases">
        <title>The genome sequence of Ajellomyces capsulatus strain H143.</title>
        <authorList>
            <person name="Champion M."/>
            <person name="Cuomo C.A."/>
            <person name="Ma L.-J."/>
            <person name="Henn M.R."/>
            <person name="Sil A."/>
            <person name="Goldman B."/>
            <person name="Young S.K."/>
            <person name="Kodira C.D."/>
            <person name="Zeng Q."/>
            <person name="Koehrsen M."/>
            <person name="Alvarado L."/>
            <person name="Berlin A.M."/>
            <person name="Borenstein D."/>
            <person name="Chen Z."/>
            <person name="Engels R."/>
            <person name="Freedman E."/>
            <person name="Gellesch M."/>
            <person name="Goldberg J."/>
            <person name="Griggs A."/>
            <person name="Gujja S."/>
            <person name="Heiman D.I."/>
            <person name="Hepburn T.A."/>
            <person name="Howarth C."/>
            <person name="Jen D."/>
            <person name="Larson L."/>
            <person name="Lewis B."/>
            <person name="Mehta T."/>
            <person name="Park D."/>
            <person name="Pearson M."/>
            <person name="Roberts A."/>
            <person name="Saif S."/>
            <person name="Shea T.D."/>
            <person name="Shenoy N."/>
            <person name="Sisk P."/>
            <person name="Stolte C."/>
            <person name="Sykes S."/>
            <person name="Walk T."/>
            <person name="White J."/>
            <person name="Yandava C."/>
            <person name="Klein B."/>
            <person name="McEwen J.G."/>
            <person name="Puccia R."/>
            <person name="Goldman G.H."/>
            <person name="Felipe M.S."/>
            <person name="Nino-Vega G."/>
            <person name="San-Blas G."/>
            <person name="Taylor J.W."/>
            <person name="Mendoza L."/>
            <person name="Galagan J.E."/>
            <person name="Nusbaum C."/>
            <person name="Birren B.W."/>
        </authorList>
    </citation>
    <scope>NUCLEOTIDE SEQUENCE [LARGE SCALE GENOMIC DNA]</scope>
    <source>
        <strain evidence="5">H143</strain>
    </source>
</reference>
<dbReference type="VEuPathDB" id="FungiDB:HCDG_01027"/>
<protein>
    <submittedName>
        <fullName evidence="4">C-3 sterol dehydrogenase/C-4 decarboxylase</fullName>
    </submittedName>
</protein>
<dbReference type="GO" id="GO:0016616">
    <property type="term" value="F:oxidoreductase activity, acting on the CH-OH group of donors, NAD or NADP as acceptor"/>
    <property type="evidence" value="ECO:0007669"/>
    <property type="project" value="InterPro"/>
</dbReference>
<dbReference type="InterPro" id="IPR050177">
    <property type="entry name" value="Lipid_A_modif_metabolic_enz"/>
</dbReference>
<dbReference type="HOGENOM" id="CLU_007383_6_8_1"/>
<dbReference type="InterPro" id="IPR002225">
    <property type="entry name" value="3Beta_OHSteriod_DH/Estase"/>
</dbReference>
<proteinExistence type="inferred from homology"/>
<dbReference type="InterPro" id="IPR036291">
    <property type="entry name" value="NAD(P)-bd_dom_sf"/>
</dbReference>
<dbReference type="EMBL" id="GG692419">
    <property type="protein sequence ID" value="EER45448.1"/>
    <property type="molecule type" value="Genomic_DNA"/>
</dbReference>
<evidence type="ECO:0000313" key="5">
    <source>
        <dbReference type="Proteomes" id="UP000002624"/>
    </source>
</evidence>
<dbReference type="OMA" id="RMLLINR"/>
<dbReference type="AlphaFoldDB" id="C6H2U5"/>
<keyword evidence="2" id="KW-0560">Oxidoreductase</keyword>
<dbReference type="STRING" id="544712.C6H2U5"/>
<dbReference type="GO" id="GO:0006694">
    <property type="term" value="P:steroid biosynthetic process"/>
    <property type="evidence" value="ECO:0007669"/>
    <property type="project" value="InterPro"/>
</dbReference>
<feature type="domain" description="3-beta hydroxysteroid dehydrogenase/isomerase" evidence="3">
    <location>
        <begin position="30"/>
        <end position="301"/>
    </location>
</feature>
<dbReference type="Proteomes" id="UP000002624">
    <property type="component" value="Unassembled WGS sequence"/>
</dbReference>
<accession>C6H2U5</accession>
<dbReference type="PANTHER" id="PTHR43245">
    <property type="entry name" value="BIFUNCTIONAL POLYMYXIN RESISTANCE PROTEIN ARNA"/>
    <property type="match status" value="1"/>
</dbReference>
<sequence>MEIEGRFVRALDVSEHIFQTFKIDHMDPVLVIGGCGGLGHHIVKRLLEKQDASNITVFDLNIDRNLYPGVKYARGSLASWEDVQKVIQDAKPRVIFHTASPIMMDQKNSNDIFEKVNIDGTRILLDTTRDTDHVKALVYTSSSSVIHNGYTDIVFATEDAPKVYLPEQKEFYTHTKAIAEDMVLAANRKHSYKTTVLRGCTLFGEGDVTSTPKIIENAKAGRGKLQVGYNRNLYDYTYLGNAADAHILAAKALLSPSTPEDGPVDGEVFNITNDEPWPFWDFAHAISAAAGYPVTSVWVVPPFVFYWVTVMLEWAVWLSSFGARSSQLNWKMVRFFTMTRTFDISKAKKRLGYRPEVSMKDAIDRSVAAYLASSENAKKK</sequence>
<dbReference type="SUPFAM" id="SSF51735">
    <property type="entry name" value="NAD(P)-binding Rossmann-fold domains"/>
    <property type="match status" value="1"/>
</dbReference>
<organism evidence="4 5">
    <name type="scientific">Ajellomyces capsulatus (strain H143)</name>
    <name type="common">Darling's disease fungus</name>
    <name type="synonym">Histoplasma capsulatum</name>
    <dbReference type="NCBI Taxonomy" id="544712"/>
    <lineage>
        <taxon>Eukaryota</taxon>
        <taxon>Fungi</taxon>
        <taxon>Dikarya</taxon>
        <taxon>Ascomycota</taxon>
        <taxon>Pezizomycotina</taxon>
        <taxon>Eurotiomycetes</taxon>
        <taxon>Eurotiomycetidae</taxon>
        <taxon>Onygenales</taxon>
        <taxon>Ajellomycetaceae</taxon>
        <taxon>Histoplasma</taxon>
    </lineage>
</organism>
<dbReference type="PANTHER" id="PTHR43245:SF51">
    <property type="entry name" value="SHORT CHAIN DEHYDROGENASE_REDUCTASE FAMILY 42E, MEMBER 2"/>
    <property type="match status" value="1"/>
</dbReference>
<dbReference type="Pfam" id="PF01073">
    <property type="entry name" value="3Beta_HSD"/>
    <property type="match status" value="1"/>
</dbReference>
<comment type="similarity">
    <text evidence="1">Belongs to the 3-beta-HSD family.</text>
</comment>
<evidence type="ECO:0000313" key="4">
    <source>
        <dbReference type="EMBL" id="EER45448.1"/>
    </source>
</evidence>
<evidence type="ECO:0000259" key="3">
    <source>
        <dbReference type="Pfam" id="PF01073"/>
    </source>
</evidence>
<evidence type="ECO:0000256" key="1">
    <source>
        <dbReference type="ARBA" id="ARBA00009219"/>
    </source>
</evidence>